<protein>
    <recommendedName>
        <fullName evidence="4">SH3 domain-containing protein</fullName>
    </recommendedName>
</protein>
<feature type="compositionally biased region" description="Basic and acidic residues" evidence="3">
    <location>
        <begin position="803"/>
        <end position="815"/>
    </location>
</feature>
<feature type="domain" description="SH3" evidence="4">
    <location>
        <begin position="351"/>
        <end position="412"/>
    </location>
</feature>
<feature type="compositionally biased region" description="Acidic residues" evidence="3">
    <location>
        <begin position="110"/>
        <end position="126"/>
    </location>
</feature>
<feature type="compositionally biased region" description="Low complexity" evidence="3">
    <location>
        <begin position="864"/>
        <end position="895"/>
    </location>
</feature>
<evidence type="ECO:0000256" key="2">
    <source>
        <dbReference type="PROSITE-ProRule" id="PRU00192"/>
    </source>
</evidence>
<dbReference type="EMBL" id="QJNU01000034">
    <property type="protein sequence ID" value="RYP09525.1"/>
    <property type="molecule type" value="Genomic_DNA"/>
</dbReference>
<feature type="compositionally biased region" description="Basic and acidic residues" evidence="3">
    <location>
        <begin position="587"/>
        <end position="638"/>
    </location>
</feature>
<dbReference type="InterPro" id="IPR001452">
    <property type="entry name" value="SH3_domain"/>
</dbReference>
<dbReference type="OrthoDB" id="196165at2759"/>
<feature type="compositionally biased region" description="Polar residues" evidence="3">
    <location>
        <begin position="559"/>
        <end position="568"/>
    </location>
</feature>
<feature type="compositionally biased region" description="Low complexity" evidence="3">
    <location>
        <begin position="481"/>
        <end position="491"/>
    </location>
</feature>
<dbReference type="AlphaFoldDB" id="A0A4Q4TQC2"/>
<dbReference type="SUPFAM" id="SSF50044">
    <property type="entry name" value="SH3-domain"/>
    <property type="match status" value="1"/>
</dbReference>
<feature type="compositionally biased region" description="Basic and acidic residues" evidence="3">
    <location>
        <begin position="742"/>
        <end position="756"/>
    </location>
</feature>
<feature type="compositionally biased region" description="Basic and acidic residues" evidence="3">
    <location>
        <begin position="71"/>
        <end position="83"/>
    </location>
</feature>
<accession>A0A4Q4TQC2</accession>
<comment type="caution">
    <text evidence="5">The sequence shown here is derived from an EMBL/GenBank/DDBJ whole genome shotgun (WGS) entry which is preliminary data.</text>
</comment>
<dbReference type="GO" id="GO:0008104">
    <property type="term" value="P:intracellular protein localization"/>
    <property type="evidence" value="ECO:0007669"/>
    <property type="project" value="TreeGrafter"/>
</dbReference>
<dbReference type="SMART" id="SM00326">
    <property type="entry name" value="SH3"/>
    <property type="match status" value="1"/>
</dbReference>
<proteinExistence type="predicted"/>
<feature type="compositionally biased region" description="Basic and acidic residues" evidence="3">
    <location>
        <begin position="214"/>
        <end position="242"/>
    </location>
</feature>
<feature type="compositionally biased region" description="Polar residues" evidence="3">
    <location>
        <begin position="87"/>
        <end position="96"/>
    </location>
</feature>
<dbReference type="FunFam" id="2.30.30.40:FF:000035">
    <property type="entry name" value="SH3 domain containing protein"/>
    <property type="match status" value="1"/>
</dbReference>
<evidence type="ECO:0000313" key="5">
    <source>
        <dbReference type="EMBL" id="RYP09525.1"/>
    </source>
</evidence>
<feature type="region of interest" description="Disordered" evidence="3">
    <location>
        <begin position="466"/>
        <end position="923"/>
    </location>
</feature>
<organism evidence="5 6">
    <name type="scientific">Monosporascus ibericus</name>
    <dbReference type="NCBI Taxonomy" id="155417"/>
    <lineage>
        <taxon>Eukaryota</taxon>
        <taxon>Fungi</taxon>
        <taxon>Dikarya</taxon>
        <taxon>Ascomycota</taxon>
        <taxon>Pezizomycotina</taxon>
        <taxon>Sordariomycetes</taxon>
        <taxon>Xylariomycetidae</taxon>
        <taxon>Xylariales</taxon>
        <taxon>Xylariales incertae sedis</taxon>
        <taxon>Monosporascus</taxon>
    </lineage>
</organism>
<feature type="compositionally biased region" description="Acidic residues" evidence="3">
    <location>
        <begin position="466"/>
        <end position="476"/>
    </location>
</feature>
<keyword evidence="1 2" id="KW-0728">SH3 domain</keyword>
<feature type="compositionally biased region" description="Polar residues" evidence="3">
    <location>
        <begin position="694"/>
        <end position="732"/>
    </location>
</feature>
<evidence type="ECO:0000313" key="6">
    <source>
        <dbReference type="Proteomes" id="UP000293360"/>
    </source>
</evidence>
<feature type="compositionally biased region" description="Polar residues" evidence="3">
    <location>
        <begin position="162"/>
        <end position="177"/>
    </location>
</feature>
<dbReference type="GO" id="GO:0015630">
    <property type="term" value="C:microtubule cytoskeleton"/>
    <property type="evidence" value="ECO:0007669"/>
    <property type="project" value="TreeGrafter"/>
</dbReference>
<dbReference type="GO" id="GO:0051286">
    <property type="term" value="C:cell tip"/>
    <property type="evidence" value="ECO:0007669"/>
    <property type="project" value="TreeGrafter"/>
</dbReference>
<dbReference type="PROSITE" id="PS50002">
    <property type="entry name" value="SH3"/>
    <property type="match status" value="1"/>
</dbReference>
<dbReference type="STRING" id="155417.A0A4Q4TQC2"/>
<feature type="compositionally biased region" description="Basic and acidic residues" evidence="3">
    <location>
        <begin position="527"/>
        <end position="558"/>
    </location>
</feature>
<evidence type="ECO:0000259" key="4">
    <source>
        <dbReference type="PROSITE" id="PS50002"/>
    </source>
</evidence>
<dbReference type="PANTHER" id="PTHR47775:SF1">
    <property type="entry name" value="BUD SITE SELECTION PROTEIN 14"/>
    <property type="match status" value="1"/>
</dbReference>
<dbReference type="InterPro" id="IPR036028">
    <property type="entry name" value="SH3-like_dom_sf"/>
</dbReference>
<feature type="compositionally biased region" description="Basic and acidic residues" evidence="3">
    <location>
        <begin position="45"/>
        <end position="61"/>
    </location>
</feature>
<feature type="region of interest" description="Disordered" evidence="3">
    <location>
        <begin position="1"/>
        <end position="242"/>
    </location>
</feature>
<evidence type="ECO:0000256" key="3">
    <source>
        <dbReference type="SAM" id="MobiDB-lite"/>
    </source>
</evidence>
<name>A0A4Q4TQC2_9PEZI</name>
<dbReference type="InterPro" id="IPR053039">
    <property type="entry name" value="Polarity_Bud-Selection_Reg"/>
</dbReference>
<dbReference type="PANTHER" id="PTHR47775">
    <property type="entry name" value="BUD SITE SELECTION PROTEIN 14"/>
    <property type="match status" value="1"/>
</dbReference>
<dbReference type="Gene3D" id="2.30.30.40">
    <property type="entry name" value="SH3 Domains"/>
    <property type="match status" value="1"/>
</dbReference>
<keyword evidence="6" id="KW-1185">Reference proteome</keyword>
<gene>
    <name evidence="5" type="ORF">DL764_001210</name>
</gene>
<reference evidence="5 6" key="1">
    <citation type="submission" date="2018-06" db="EMBL/GenBank/DDBJ databases">
        <title>Complete Genomes of Monosporascus.</title>
        <authorList>
            <person name="Robinson A.J."/>
            <person name="Natvig D.O."/>
        </authorList>
    </citation>
    <scope>NUCLEOTIDE SEQUENCE [LARGE SCALE GENOMIC DNA]</scope>
    <source>
        <strain evidence="5 6">CBS 110550</strain>
    </source>
</reference>
<feature type="compositionally biased region" description="Basic and acidic residues" evidence="3">
    <location>
        <begin position="660"/>
        <end position="676"/>
    </location>
</feature>
<feature type="compositionally biased region" description="Polar residues" evidence="3">
    <location>
        <begin position="792"/>
        <end position="802"/>
    </location>
</feature>
<sequence>MTRPQIIRADTIDLQDRSAPSAKDHRRPPPQSTTSNGLLAPHQAETIREVVEDRADEECRSPRLSWANGDSGDRSQHPEDLADRVANSINRNNMQQHDALAAQNGGAVSDDGDVGAEGDEDLDDDMMDKISSSPSIEDGGYTLPPPWPRRVDSLRHSVSCCDASSSPGLSEARSSSPYLDVPEHPPLQSLSRHASKAAVDASGCHHHLPGEYTGRGEDRDGRDNHDNETDHIEMNENDERAGCDGTNWKDAYEEVEQDNLSSGFGKIIEFVERTKQPAGAPQQAMERVQRCHPDSLMIDPELDRDDDYDFTIPYDASEEEDDDDDGFPFTHDPRFVESGWDGECLQDSEDIDFEFVYALHTFIATVEGQANATKGDTMVLLDDSNSYWWLVRVVKDSSIGYLPAEHIETPTERLARLNKHRNIDLAATMLGDQAEKAKNPLKSAIRRRKKTVTFTAPTYVDYSDFDYSTDEEEGEGEVSAQQQEGQRVEQQATAQKAVIEAADDDEGAKVEPLKPRGQKQAKLATAKVREKNDVDETSEDEAHRASDEIFDGKSERTTRNGTVRNTDSFFKDETTGTKKITLTPGLLRDDNEGRGSSDSKEVRQRPSLDRLEKELVPDKVKDDKKKKEKKEKEKDKKSGSIRSFFSRKDKKKSGEDDDDSLGKRSMDDADDPRQAEQEASPEKQAALQRHPSKLQKQQARPETSPTRNAALVTTQPIQPNTVENVPPATSSLRMVEPEPLEALEKAKSPQKDEKLRPAVSKVGQPSTETKPSNVTNKAKSQIEPDGFDSSRNDVASEQTNASREPEQRLHEEKQLRPTLPGAFPDSYLSTQTSTSLQQRAEPETGNTKLAVQQRPESPAPVSPLSPLSPSTASKPPALVADTSSQEGRSSPMSSPSPEPVGTQDRTHQKQDSTTTSTSTATTSTWNDTNLRAFFDSGSEIRDLLTVVYDKTDVPPAGPEHPVVGLFREPNAKLAEITTQLDNMLGDWLARKQRLRGTV</sequence>
<feature type="compositionally biased region" description="Low complexity" evidence="3">
    <location>
        <begin position="828"/>
        <end position="838"/>
    </location>
</feature>
<evidence type="ECO:0000256" key="1">
    <source>
        <dbReference type="ARBA" id="ARBA00022443"/>
    </source>
</evidence>
<dbReference type="Proteomes" id="UP000293360">
    <property type="component" value="Unassembled WGS sequence"/>
</dbReference>
<dbReference type="GO" id="GO:0030950">
    <property type="term" value="P:establishment or maintenance of actin cytoskeleton polarity"/>
    <property type="evidence" value="ECO:0007669"/>
    <property type="project" value="TreeGrafter"/>
</dbReference>
<feature type="compositionally biased region" description="Polar residues" evidence="3">
    <location>
        <begin position="763"/>
        <end position="779"/>
    </location>
</feature>
<feature type="compositionally biased region" description="Low complexity" evidence="3">
    <location>
        <begin position="912"/>
        <end position="923"/>
    </location>
</feature>